<evidence type="ECO:0000259" key="1">
    <source>
        <dbReference type="PROSITE" id="PS50943"/>
    </source>
</evidence>
<evidence type="ECO:0000313" key="3">
    <source>
        <dbReference type="Proteomes" id="UP000461730"/>
    </source>
</evidence>
<dbReference type="Proteomes" id="UP000461730">
    <property type="component" value="Unassembled WGS sequence"/>
</dbReference>
<dbReference type="InterPro" id="IPR010982">
    <property type="entry name" value="Lambda_DNA-bd_dom_sf"/>
</dbReference>
<dbReference type="EMBL" id="WRXN01000001">
    <property type="protein sequence ID" value="MVT07817.1"/>
    <property type="molecule type" value="Genomic_DNA"/>
</dbReference>
<dbReference type="CDD" id="cd00093">
    <property type="entry name" value="HTH_XRE"/>
    <property type="match status" value="1"/>
</dbReference>
<gene>
    <name evidence="2" type="ORF">GO493_06050</name>
</gene>
<evidence type="ECO:0000313" key="2">
    <source>
        <dbReference type="EMBL" id="MVT07817.1"/>
    </source>
</evidence>
<reference evidence="2 3" key="1">
    <citation type="submission" date="2019-12" db="EMBL/GenBank/DDBJ databases">
        <title>Chitinophaga sp. strain ysch24 (GDMCC 1.1355), whole genome shotgun sequence.</title>
        <authorList>
            <person name="Zhang X."/>
        </authorList>
    </citation>
    <scope>NUCLEOTIDE SEQUENCE [LARGE SCALE GENOMIC DNA]</scope>
    <source>
        <strain evidence="3">ysch24</strain>
    </source>
</reference>
<name>A0A7K1U0B9_9BACT</name>
<dbReference type="PROSITE" id="PS50943">
    <property type="entry name" value="HTH_CROC1"/>
    <property type="match status" value="1"/>
</dbReference>
<dbReference type="RefSeq" id="WP_157305192.1">
    <property type="nucleotide sequence ID" value="NZ_WRXN01000001.1"/>
</dbReference>
<sequence>MSIKDYNRIKAVLAEKKKTNKELAAYLGKSEQMISKWATNSSQPSVETLYSIAKFLKVGVCELLVTPEIYKLKE</sequence>
<protein>
    <submittedName>
        <fullName evidence="2">Helix-turn-helix domain-containing protein</fullName>
    </submittedName>
</protein>
<dbReference type="SUPFAM" id="SSF47413">
    <property type="entry name" value="lambda repressor-like DNA-binding domains"/>
    <property type="match status" value="1"/>
</dbReference>
<dbReference type="InterPro" id="IPR001387">
    <property type="entry name" value="Cro/C1-type_HTH"/>
</dbReference>
<dbReference type="AlphaFoldDB" id="A0A7K1U0B9"/>
<dbReference type="Gene3D" id="1.10.260.40">
    <property type="entry name" value="lambda repressor-like DNA-binding domains"/>
    <property type="match status" value="1"/>
</dbReference>
<proteinExistence type="predicted"/>
<comment type="caution">
    <text evidence="2">The sequence shown here is derived from an EMBL/GenBank/DDBJ whole genome shotgun (WGS) entry which is preliminary data.</text>
</comment>
<dbReference type="SMART" id="SM00530">
    <property type="entry name" value="HTH_XRE"/>
    <property type="match status" value="1"/>
</dbReference>
<organism evidence="2 3">
    <name type="scientific">Chitinophaga tropicalis</name>
    <dbReference type="NCBI Taxonomy" id="2683588"/>
    <lineage>
        <taxon>Bacteria</taxon>
        <taxon>Pseudomonadati</taxon>
        <taxon>Bacteroidota</taxon>
        <taxon>Chitinophagia</taxon>
        <taxon>Chitinophagales</taxon>
        <taxon>Chitinophagaceae</taxon>
        <taxon>Chitinophaga</taxon>
    </lineage>
</organism>
<dbReference type="GO" id="GO:0003677">
    <property type="term" value="F:DNA binding"/>
    <property type="evidence" value="ECO:0007669"/>
    <property type="project" value="InterPro"/>
</dbReference>
<accession>A0A7K1U0B9</accession>
<feature type="domain" description="HTH cro/C1-type" evidence="1">
    <location>
        <begin position="9"/>
        <end position="63"/>
    </location>
</feature>
<dbReference type="Pfam" id="PF01381">
    <property type="entry name" value="HTH_3"/>
    <property type="match status" value="1"/>
</dbReference>
<keyword evidence="3" id="KW-1185">Reference proteome</keyword>